<dbReference type="Proteomes" id="UP000636709">
    <property type="component" value="Unassembled WGS sequence"/>
</dbReference>
<evidence type="ECO:0000313" key="1">
    <source>
        <dbReference type="EMBL" id="KAF8725826.1"/>
    </source>
</evidence>
<dbReference type="AlphaFoldDB" id="A0A835KEM4"/>
<evidence type="ECO:0000313" key="2">
    <source>
        <dbReference type="Proteomes" id="UP000636709"/>
    </source>
</evidence>
<reference evidence="1" key="1">
    <citation type="submission" date="2020-07" db="EMBL/GenBank/DDBJ databases">
        <title>Genome sequence and genetic diversity analysis of an under-domesticated orphan crop, white fonio (Digitaria exilis).</title>
        <authorList>
            <person name="Bennetzen J.L."/>
            <person name="Chen S."/>
            <person name="Ma X."/>
            <person name="Wang X."/>
            <person name="Yssel A.E.J."/>
            <person name="Chaluvadi S.R."/>
            <person name="Johnson M."/>
            <person name="Gangashetty P."/>
            <person name="Hamidou F."/>
            <person name="Sanogo M.D."/>
            <person name="Zwaenepoel A."/>
            <person name="Wallace J."/>
            <person name="Van De Peer Y."/>
            <person name="Van Deynze A."/>
        </authorList>
    </citation>
    <scope>NUCLEOTIDE SEQUENCE</scope>
    <source>
        <tissue evidence="1">Leaves</tissue>
    </source>
</reference>
<organism evidence="1 2">
    <name type="scientific">Digitaria exilis</name>
    <dbReference type="NCBI Taxonomy" id="1010633"/>
    <lineage>
        <taxon>Eukaryota</taxon>
        <taxon>Viridiplantae</taxon>
        <taxon>Streptophyta</taxon>
        <taxon>Embryophyta</taxon>
        <taxon>Tracheophyta</taxon>
        <taxon>Spermatophyta</taxon>
        <taxon>Magnoliopsida</taxon>
        <taxon>Liliopsida</taxon>
        <taxon>Poales</taxon>
        <taxon>Poaceae</taxon>
        <taxon>PACMAD clade</taxon>
        <taxon>Panicoideae</taxon>
        <taxon>Panicodae</taxon>
        <taxon>Paniceae</taxon>
        <taxon>Anthephorinae</taxon>
        <taxon>Digitaria</taxon>
    </lineage>
</organism>
<name>A0A835KEM4_9POAL</name>
<proteinExistence type="predicted"/>
<protein>
    <submittedName>
        <fullName evidence="1">Uncharacterized protein</fullName>
    </submittedName>
</protein>
<keyword evidence="2" id="KW-1185">Reference proteome</keyword>
<dbReference type="EMBL" id="JACEFO010001653">
    <property type="protein sequence ID" value="KAF8725826.1"/>
    <property type="molecule type" value="Genomic_DNA"/>
</dbReference>
<sequence>MKASTFLEIVALELFGSHEWKHNNRLCQA</sequence>
<gene>
    <name evidence="1" type="ORF">HU200_020387</name>
</gene>
<comment type="caution">
    <text evidence="1">The sequence shown here is derived from an EMBL/GenBank/DDBJ whole genome shotgun (WGS) entry which is preliminary data.</text>
</comment>
<accession>A0A835KEM4</accession>